<dbReference type="AlphaFoldDB" id="X6LEF0"/>
<reference evidence="2 3" key="1">
    <citation type="journal article" date="2013" name="Curr. Biol.">
        <title>The Genome of the Foraminiferan Reticulomyxa filosa.</title>
        <authorList>
            <person name="Glockner G."/>
            <person name="Hulsmann N."/>
            <person name="Schleicher M."/>
            <person name="Noegel A.A."/>
            <person name="Eichinger L."/>
            <person name="Gallinger C."/>
            <person name="Pawlowski J."/>
            <person name="Sierra R."/>
            <person name="Euteneuer U."/>
            <person name="Pillet L."/>
            <person name="Moustafa A."/>
            <person name="Platzer M."/>
            <person name="Groth M."/>
            <person name="Szafranski K."/>
            <person name="Schliwa M."/>
        </authorList>
    </citation>
    <scope>NUCLEOTIDE SEQUENCE [LARGE SCALE GENOMIC DNA]</scope>
</reference>
<keyword evidence="3" id="KW-1185">Reference proteome</keyword>
<evidence type="ECO:0000313" key="3">
    <source>
        <dbReference type="Proteomes" id="UP000023152"/>
    </source>
</evidence>
<dbReference type="InterPro" id="IPR002156">
    <property type="entry name" value="RNaseH_domain"/>
</dbReference>
<feature type="non-terminal residue" evidence="2">
    <location>
        <position position="1"/>
    </location>
</feature>
<dbReference type="Proteomes" id="UP000023152">
    <property type="component" value="Unassembled WGS sequence"/>
</dbReference>
<proteinExistence type="predicted"/>
<dbReference type="SUPFAM" id="SSF53098">
    <property type="entry name" value="Ribonuclease H-like"/>
    <property type="match status" value="1"/>
</dbReference>
<protein>
    <recommendedName>
        <fullName evidence="1">RNase H type-1 domain-containing protein</fullName>
    </recommendedName>
</protein>
<dbReference type="Pfam" id="PF00075">
    <property type="entry name" value="RNase_H"/>
    <property type="match status" value="1"/>
</dbReference>
<dbReference type="Gene3D" id="3.30.420.10">
    <property type="entry name" value="Ribonuclease H-like superfamily/Ribonuclease H"/>
    <property type="match status" value="1"/>
</dbReference>
<name>X6LEF0_RETFI</name>
<evidence type="ECO:0000259" key="1">
    <source>
        <dbReference type="PROSITE" id="PS50879"/>
    </source>
</evidence>
<dbReference type="GO" id="GO:0004523">
    <property type="term" value="F:RNA-DNA hybrid ribonuclease activity"/>
    <property type="evidence" value="ECO:0007669"/>
    <property type="project" value="InterPro"/>
</dbReference>
<evidence type="ECO:0000313" key="2">
    <source>
        <dbReference type="EMBL" id="ETN99134.1"/>
    </source>
</evidence>
<accession>X6LEF0</accession>
<comment type="caution">
    <text evidence="2">The sequence shown here is derived from an EMBL/GenBank/DDBJ whole genome shotgun (WGS) entry which is preliminary data.</text>
</comment>
<dbReference type="InterPro" id="IPR036397">
    <property type="entry name" value="RNaseH_sf"/>
</dbReference>
<organism evidence="2 3">
    <name type="scientific">Reticulomyxa filosa</name>
    <dbReference type="NCBI Taxonomy" id="46433"/>
    <lineage>
        <taxon>Eukaryota</taxon>
        <taxon>Sar</taxon>
        <taxon>Rhizaria</taxon>
        <taxon>Retaria</taxon>
        <taxon>Foraminifera</taxon>
        <taxon>Monothalamids</taxon>
        <taxon>Reticulomyxidae</taxon>
        <taxon>Reticulomyxa</taxon>
    </lineage>
</organism>
<gene>
    <name evidence="2" type="ORF">RFI_38347</name>
</gene>
<dbReference type="GO" id="GO:0003676">
    <property type="term" value="F:nucleic acid binding"/>
    <property type="evidence" value="ECO:0007669"/>
    <property type="project" value="InterPro"/>
</dbReference>
<dbReference type="EMBL" id="ASPP01044808">
    <property type="protein sequence ID" value="ETN99134.1"/>
    <property type="molecule type" value="Genomic_DNA"/>
</dbReference>
<dbReference type="PROSITE" id="PS50879">
    <property type="entry name" value="RNASE_H_1"/>
    <property type="match status" value="1"/>
</dbReference>
<feature type="domain" description="RNase H type-1" evidence="1">
    <location>
        <begin position="1"/>
        <end position="110"/>
    </location>
</feature>
<sequence length="139" mass="16034">DPYLPQWLELEYPINGITTNIRSEIEAMRLVLEYVSNHYRSHCGRVIILTDCKFVINSIFNKFYKLPIMDCQKILKSFNEDNAPEIYWIKGNSGIPGNGKVDLVANNARKKAHQLQPDLIQQHKSAAFLNNHGLNPYFT</sequence>
<dbReference type="InterPro" id="IPR012337">
    <property type="entry name" value="RNaseH-like_sf"/>
</dbReference>